<organism evidence="2">
    <name type="scientific">Arion vulgaris</name>
    <dbReference type="NCBI Taxonomy" id="1028688"/>
    <lineage>
        <taxon>Eukaryota</taxon>
        <taxon>Metazoa</taxon>
        <taxon>Spiralia</taxon>
        <taxon>Lophotrochozoa</taxon>
        <taxon>Mollusca</taxon>
        <taxon>Gastropoda</taxon>
        <taxon>Heterobranchia</taxon>
        <taxon>Euthyneura</taxon>
        <taxon>Panpulmonata</taxon>
        <taxon>Eupulmonata</taxon>
        <taxon>Stylommatophora</taxon>
        <taxon>Helicina</taxon>
        <taxon>Arionoidea</taxon>
        <taxon>Arionidae</taxon>
        <taxon>Arion</taxon>
    </lineage>
</organism>
<proteinExistence type="predicted"/>
<evidence type="ECO:0000313" key="2">
    <source>
        <dbReference type="EMBL" id="CEK50580.1"/>
    </source>
</evidence>
<accession>A0A0B6Y4Z8</accession>
<protein>
    <submittedName>
        <fullName evidence="2">Uncharacterized protein</fullName>
    </submittedName>
</protein>
<sequence>GKSSFKGTPSASLSSSSAVGSIRSNRQPYFSQRWKRGSENYDEILIAKTNAMHLTHQQRSKSKTMDETDRENDMC</sequence>
<reference evidence="2" key="1">
    <citation type="submission" date="2014-12" db="EMBL/GenBank/DDBJ databases">
        <title>Insight into the proteome of Arion vulgaris.</title>
        <authorList>
            <person name="Aradska J."/>
            <person name="Bulat T."/>
            <person name="Smidak R."/>
            <person name="Sarate P."/>
            <person name="Gangsoo J."/>
            <person name="Sialana F."/>
            <person name="Bilban M."/>
            <person name="Lubec G."/>
        </authorList>
    </citation>
    <scope>NUCLEOTIDE SEQUENCE</scope>
    <source>
        <tissue evidence="2">Skin</tissue>
    </source>
</reference>
<evidence type="ECO:0000256" key="1">
    <source>
        <dbReference type="SAM" id="MobiDB-lite"/>
    </source>
</evidence>
<gene>
    <name evidence="2" type="primary">ORF11170</name>
</gene>
<feature type="compositionally biased region" description="Basic and acidic residues" evidence="1">
    <location>
        <begin position="63"/>
        <end position="75"/>
    </location>
</feature>
<feature type="region of interest" description="Disordered" evidence="1">
    <location>
        <begin position="1"/>
        <end position="32"/>
    </location>
</feature>
<dbReference type="EMBL" id="HACG01003715">
    <property type="protein sequence ID" value="CEK50580.1"/>
    <property type="molecule type" value="Transcribed_RNA"/>
</dbReference>
<feature type="non-terminal residue" evidence="2">
    <location>
        <position position="75"/>
    </location>
</feature>
<feature type="compositionally biased region" description="Low complexity" evidence="1">
    <location>
        <begin position="10"/>
        <end position="24"/>
    </location>
</feature>
<name>A0A0B6Y4Z8_9EUPU</name>
<dbReference type="AlphaFoldDB" id="A0A0B6Y4Z8"/>
<feature type="region of interest" description="Disordered" evidence="1">
    <location>
        <begin position="52"/>
        <end position="75"/>
    </location>
</feature>
<feature type="non-terminal residue" evidence="2">
    <location>
        <position position="1"/>
    </location>
</feature>